<evidence type="ECO:0000313" key="9">
    <source>
        <dbReference type="Proteomes" id="UP000094669"/>
    </source>
</evidence>
<evidence type="ECO:0000256" key="7">
    <source>
        <dbReference type="ARBA" id="ARBA00023237"/>
    </source>
</evidence>
<evidence type="ECO:0000256" key="2">
    <source>
        <dbReference type="ARBA" id="ARBA00007613"/>
    </source>
</evidence>
<name>A0ABX4YN34_9LEPT</name>
<evidence type="ECO:0000313" key="8">
    <source>
        <dbReference type="EMBL" id="PNV76672.1"/>
    </source>
</evidence>
<comment type="similarity">
    <text evidence="2">Belongs to the outer membrane factor (OMF) (TC 1.B.17) family.</text>
</comment>
<keyword evidence="5" id="KW-0812">Transmembrane</keyword>
<evidence type="ECO:0000256" key="4">
    <source>
        <dbReference type="ARBA" id="ARBA00022452"/>
    </source>
</evidence>
<dbReference type="PANTHER" id="PTHR30026:SF20">
    <property type="entry name" value="OUTER MEMBRANE PROTEIN TOLC"/>
    <property type="match status" value="1"/>
</dbReference>
<evidence type="ECO:0000256" key="5">
    <source>
        <dbReference type="ARBA" id="ARBA00022692"/>
    </source>
</evidence>
<proteinExistence type="inferred from homology"/>
<dbReference type="RefSeq" id="WP_010419586.1">
    <property type="nucleotide sequence ID" value="NZ_MCRM02000002.1"/>
</dbReference>
<dbReference type="Pfam" id="PF02321">
    <property type="entry name" value="OEP"/>
    <property type="match status" value="1"/>
</dbReference>
<dbReference type="EMBL" id="MCRM02000002">
    <property type="protein sequence ID" value="PNV76672.1"/>
    <property type="molecule type" value="Genomic_DNA"/>
</dbReference>
<keyword evidence="4" id="KW-1134">Transmembrane beta strand</keyword>
<accession>A0ABX4YN34</accession>
<keyword evidence="7" id="KW-0998">Cell outer membrane</keyword>
<keyword evidence="9" id="KW-1185">Reference proteome</keyword>
<dbReference type="Gene3D" id="1.20.1600.10">
    <property type="entry name" value="Outer membrane efflux proteins (OEP)"/>
    <property type="match status" value="1"/>
</dbReference>
<gene>
    <name evidence="8" type="ORF">BES34_003595</name>
</gene>
<keyword evidence="6" id="KW-0472">Membrane</keyword>
<dbReference type="SUPFAM" id="SSF56954">
    <property type="entry name" value="Outer membrane efflux proteins (OEP)"/>
    <property type="match status" value="1"/>
</dbReference>
<comment type="subcellular location">
    <subcellularLocation>
        <location evidence="1">Cell outer membrane</location>
    </subcellularLocation>
</comment>
<reference evidence="8" key="1">
    <citation type="submission" date="2018-01" db="EMBL/GenBank/DDBJ databases">
        <title>Genomic characterization of Leptospira inadai serogroup Lyme isolated from captured rat in Brazil and comparative analysis with human reference strain.</title>
        <authorList>
            <person name="Moreno L.Z."/>
            <person name="Loureiro A.P."/>
            <person name="Miraglia F."/>
            <person name="Kremer F.S."/>
            <person name="Eslabao M.R."/>
            <person name="Dellagostin O.A."/>
            <person name="Lilenbaum W."/>
            <person name="Moreno A.M."/>
        </authorList>
    </citation>
    <scope>NUCLEOTIDE SEQUENCE [LARGE SCALE GENOMIC DNA]</scope>
    <source>
        <strain evidence="8">M34/99</strain>
    </source>
</reference>
<dbReference type="Proteomes" id="UP000094669">
    <property type="component" value="Unassembled WGS sequence"/>
</dbReference>
<comment type="caution">
    <text evidence="8">The sequence shown here is derived from an EMBL/GenBank/DDBJ whole genome shotgun (WGS) entry which is preliminary data.</text>
</comment>
<organism evidence="8 9">
    <name type="scientific">Leptospira inadai serovar Lyme</name>
    <dbReference type="NCBI Taxonomy" id="293084"/>
    <lineage>
        <taxon>Bacteria</taxon>
        <taxon>Pseudomonadati</taxon>
        <taxon>Spirochaetota</taxon>
        <taxon>Spirochaetia</taxon>
        <taxon>Leptospirales</taxon>
        <taxon>Leptospiraceae</taxon>
        <taxon>Leptospira</taxon>
    </lineage>
</organism>
<keyword evidence="3" id="KW-0813">Transport</keyword>
<evidence type="ECO:0000256" key="3">
    <source>
        <dbReference type="ARBA" id="ARBA00022448"/>
    </source>
</evidence>
<evidence type="ECO:0000256" key="1">
    <source>
        <dbReference type="ARBA" id="ARBA00004442"/>
    </source>
</evidence>
<sequence length="427" mass="49027">MKHRILYILVLFPIISLFSQSDLMKEAPVREIDFQTYLNEVLDNNYELASRKYNVDITKSEIDVARKFPNPNLVLGNQSADISSKHLPQQWYAGFQGTVELGGKRGARIDYQTAVADQSRAQFADFLLQLRADATITYVNTLAIMLVTKRKEESYKSLFQLAESNAIKLKFGDITELDVTQSQVEANLMKNDLISSESDLRAAALNMILFMCKKDRSRLFYPRGDLNIQPKEYDLEKLIAFAMENRPDVIAARYDKVSSRYNLKLTEANRVPNFNFEVANNFYTRSTNATGPSPSYYALTYFFGITMPLSNMYTGDLEMAKYRISKSEVDLEATKLKVEVQVKTAYLQYQLAKEQLKIYKSSILADAEKVFQGRMYNYKRGNTTLTDVLAAQRTLNSVYFAYYQDLRNYVTKVVELQRASGIWEISI</sequence>
<dbReference type="PANTHER" id="PTHR30026">
    <property type="entry name" value="OUTER MEMBRANE PROTEIN TOLC"/>
    <property type="match status" value="1"/>
</dbReference>
<protein>
    <submittedName>
        <fullName evidence="8">TolC family protein</fullName>
    </submittedName>
</protein>
<evidence type="ECO:0000256" key="6">
    <source>
        <dbReference type="ARBA" id="ARBA00023136"/>
    </source>
</evidence>
<dbReference type="InterPro" id="IPR003423">
    <property type="entry name" value="OMP_efflux"/>
</dbReference>
<dbReference type="InterPro" id="IPR051906">
    <property type="entry name" value="TolC-like"/>
</dbReference>